<dbReference type="Pfam" id="PF25019">
    <property type="entry name" value="LRR_R13L1-DRL21"/>
    <property type="match status" value="1"/>
</dbReference>
<dbReference type="GO" id="GO:0006952">
    <property type="term" value="P:defense response"/>
    <property type="evidence" value="ECO:0007669"/>
    <property type="project" value="UniProtKB-KW"/>
</dbReference>
<dbReference type="Gene3D" id="2.160.20.10">
    <property type="entry name" value="Single-stranded right-handed beta-helix, Pectin lyase-like"/>
    <property type="match status" value="2"/>
</dbReference>
<evidence type="ECO:0000259" key="8">
    <source>
        <dbReference type="Pfam" id="PF23559"/>
    </source>
</evidence>
<dbReference type="PROSITE" id="PS51450">
    <property type="entry name" value="LRR"/>
    <property type="match status" value="1"/>
</dbReference>
<accession>A5BYU2</accession>
<dbReference type="InterPro" id="IPR058922">
    <property type="entry name" value="WHD_DRP"/>
</dbReference>
<dbReference type="FunFam" id="1.10.10.10:FF:000322">
    <property type="entry name" value="Probable disease resistance protein At1g63360"/>
    <property type="match status" value="1"/>
</dbReference>
<organism evidence="10">
    <name type="scientific">Vitis vinifera</name>
    <name type="common">Grape</name>
    <dbReference type="NCBI Taxonomy" id="29760"/>
    <lineage>
        <taxon>Eukaryota</taxon>
        <taxon>Viridiplantae</taxon>
        <taxon>Streptophyta</taxon>
        <taxon>Embryophyta</taxon>
        <taxon>Tracheophyta</taxon>
        <taxon>Spermatophyta</taxon>
        <taxon>Magnoliopsida</taxon>
        <taxon>eudicotyledons</taxon>
        <taxon>Gunneridae</taxon>
        <taxon>Pentapetalae</taxon>
        <taxon>rosids</taxon>
        <taxon>Vitales</taxon>
        <taxon>Vitaceae</taxon>
        <taxon>Viteae</taxon>
        <taxon>Vitis</taxon>
    </lineage>
</organism>
<dbReference type="AlphaFoldDB" id="A5BYU2"/>
<evidence type="ECO:0000256" key="5">
    <source>
        <dbReference type="ARBA" id="ARBA00022821"/>
    </source>
</evidence>
<feature type="domain" description="Disease resistance protein winged helix" evidence="8">
    <location>
        <begin position="116"/>
        <end position="188"/>
    </location>
</feature>
<dbReference type="Pfam" id="PF00295">
    <property type="entry name" value="Glyco_hydro_28"/>
    <property type="match status" value="2"/>
</dbReference>
<dbReference type="PANTHER" id="PTHR36766">
    <property type="entry name" value="PLANT BROAD-SPECTRUM MILDEW RESISTANCE PROTEIN RPW8"/>
    <property type="match status" value="1"/>
</dbReference>
<evidence type="ECO:0000256" key="2">
    <source>
        <dbReference type="ARBA" id="ARBA00022614"/>
    </source>
</evidence>
<dbReference type="Gene3D" id="1.10.10.10">
    <property type="entry name" value="Winged helix-like DNA-binding domain superfamily/Winged helix DNA-binding domain"/>
    <property type="match status" value="1"/>
</dbReference>
<dbReference type="ExpressionAtlas" id="A5BYU2">
    <property type="expression patterns" value="baseline"/>
</dbReference>
<dbReference type="Gene3D" id="1.10.8.430">
    <property type="entry name" value="Helical domain of apoptotic protease-activating factors"/>
    <property type="match status" value="1"/>
</dbReference>
<keyword evidence="2" id="KW-0433">Leucine-rich repeat</keyword>
<evidence type="ECO:0000256" key="3">
    <source>
        <dbReference type="ARBA" id="ARBA00022737"/>
    </source>
</evidence>
<keyword evidence="4 7" id="KW-0378">Hydrolase</keyword>
<dbReference type="InterPro" id="IPR000743">
    <property type="entry name" value="Glyco_hydro_28"/>
</dbReference>
<keyword evidence="6 7" id="KW-0326">Glycosidase</keyword>
<dbReference type="InterPro" id="IPR036388">
    <property type="entry name" value="WH-like_DNA-bd_sf"/>
</dbReference>
<evidence type="ECO:0000256" key="1">
    <source>
        <dbReference type="ARBA" id="ARBA00008834"/>
    </source>
</evidence>
<dbReference type="InterPro" id="IPR027417">
    <property type="entry name" value="P-loop_NTPase"/>
</dbReference>
<dbReference type="GO" id="GO:0004650">
    <property type="term" value="F:polygalacturonase activity"/>
    <property type="evidence" value="ECO:0007669"/>
    <property type="project" value="InterPro"/>
</dbReference>
<dbReference type="InterPro" id="IPR012334">
    <property type="entry name" value="Pectin_lyas_fold"/>
</dbReference>
<dbReference type="InterPro" id="IPR006626">
    <property type="entry name" value="PbH1"/>
</dbReference>
<gene>
    <name evidence="10" type="ORF">VITISV_023355</name>
</gene>
<keyword evidence="3" id="KW-0677">Repeat</keyword>
<feature type="domain" description="R13L1/DRL21-like LRR repeat region" evidence="9">
    <location>
        <begin position="373"/>
        <end position="504"/>
    </location>
</feature>
<dbReference type="GO" id="GO:0043531">
    <property type="term" value="F:ADP binding"/>
    <property type="evidence" value="ECO:0007669"/>
    <property type="project" value="InterPro"/>
</dbReference>
<sequence length="1033" mass="115365">MGNNTVPIKLEGLDKDKSWNLFSNITFGGQTNTVNPEIIKVGKEIVNMCNGVPLIINTLGRTLMQFKSDLSKWLSIRKNENLLSLPHGNDNVLRVLKLSYDNLPTHLKQCFTYCALFPKDYEIEKKLLVQLWIAQGYIQSTNGNEQLEDIGDQYFKELLSRSLLEEVEKDDFNNTLSCKMHDLIHDLAQSIVGSEILVLRSDVNNIPEEARHVSLFERVNPMIKALKGKPIRTFFGEGCFKDSTIVNSFFPSFMCLRALSLHFMNLEKVPKCLGKLSHLRYLDLSYNDFKVLPNAITRLKNLQTLKLIWCDSLKRIPDNIGELINLRHLENDECNDLTHMPHGIGKLTLLQSLSLFVVGNDIGWLRNHKIGSLSELKGLNQLRGGLCISNLQNVRDVELVSRGEILKGKQYLQSLRLKWERSGQDGGDEGDKSVMEGLQPHPHLKDIFIEGYGGTEFPSWMMNDGLGSLLPHLIEIEVSGCSRCKILPPFSQLPSLKSLKLDDMKEVVELNEGSSATPFFPSLESLELSNMLKLKELWRMDLLAEQRPSFSHLSQLEIRNCHNLASLELHSSPHLSQLEISNCHNLASLELHSSPHLSQLKISNCHDLASLELHSSPSLSRLTIDDCPNLTSIDLLADHLNDMISLPKELHSTCFWLGNVTDPLCVYGSINDMISLPNELLQHVSGLVTLAILECPNLQSLELPSSPCLSQLKIGKCPNLASFNVASLPRLEKLVLRGVRAEVLRQLMFVSASSLKSLRIQEIDCMISLSEEPLQYVSTLETLSIVKCSGLATLLHWMGSLSSLTELIIYDCSELTSLPEEIYSLKKLQTFYFCDYPHLEERYKKETGEDRAKIAHIPHVRFKNLTFYNVAISAPEDSLNTDGIHIGRSSGIHISDSTIEPGDDCVSIGDGSEQINIQRVTYGLGHGICVGSLGKYPNEEPVVGISVKNCIFTNTQNGSPSRIKLSNVSFRNIRGTTSTQVAVKLVCSQGVPCQDVKLGDINLKYSGNEGPAMSQCKNIKPNLLGNQLPRTCA</sequence>
<dbReference type="Pfam" id="PF23559">
    <property type="entry name" value="WHD_DRP"/>
    <property type="match status" value="1"/>
</dbReference>
<dbReference type="InterPro" id="IPR056789">
    <property type="entry name" value="LRR_R13L1-DRL21"/>
</dbReference>
<evidence type="ECO:0000256" key="4">
    <source>
        <dbReference type="ARBA" id="ARBA00022801"/>
    </source>
</evidence>
<dbReference type="SUPFAM" id="SSF52058">
    <property type="entry name" value="L domain-like"/>
    <property type="match status" value="2"/>
</dbReference>
<dbReference type="InterPro" id="IPR032675">
    <property type="entry name" value="LRR_dom_sf"/>
</dbReference>
<dbReference type="InterPro" id="IPR042197">
    <property type="entry name" value="Apaf_helical"/>
</dbReference>
<dbReference type="InterPro" id="IPR001611">
    <property type="entry name" value="Leu-rich_rpt"/>
</dbReference>
<dbReference type="InterPro" id="IPR011050">
    <property type="entry name" value="Pectin_lyase_fold/virulence"/>
</dbReference>
<dbReference type="EMBL" id="AM476149">
    <property type="protein sequence ID" value="CAN79473.1"/>
    <property type="molecule type" value="Genomic_DNA"/>
</dbReference>
<dbReference type="PANTHER" id="PTHR36766:SF40">
    <property type="entry name" value="DISEASE RESISTANCE PROTEIN RGA3"/>
    <property type="match status" value="1"/>
</dbReference>
<evidence type="ECO:0000313" key="10">
    <source>
        <dbReference type="EMBL" id="CAN79473.1"/>
    </source>
</evidence>
<dbReference type="SMART" id="SM00710">
    <property type="entry name" value="PbH1"/>
    <property type="match status" value="3"/>
</dbReference>
<dbReference type="GO" id="GO:0005975">
    <property type="term" value="P:carbohydrate metabolic process"/>
    <property type="evidence" value="ECO:0007669"/>
    <property type="project" value="InterPro"/>
</dbReference>
<name>A5BYU2_VITVI</name>
<dbReference type="Pfam" id="PF13855">
    <property type="entry name" value="LRR_8"/>
    <property type="match status" value="1"/>
</dbReference>
<evidence type="ECO:0000256" key="7">
    <source>
        <dbReference type="RuleBase" id="RU361169"/>
    </source>
</evidence>
<keyword evidence="5" id="KW-0611">Plant defense</keyword>
<comment type="similarity">
    <text evidence="1 7">Belongs to the glycosyl hydrolase 28 family.</text>
</comment>
<protein>
    <submittedName>
        <fullName evidence="10">Uncharacterized protein</fullName>
    </submittedName>
</protein>
<evidence type="ECO:0000259" key="9">
    <source>
        <dbReference type="Pfam" id="PF25019"/>
    </source>
</evidence>
<dbReference type="SUPFAM" id="SSF51126">
    <property type="entry name" value="Pectin lyase-like"/>
    <property type="match status" value="1"/>
</dbReference>
<dbReference type="Gene3D" id="3.80.10.10">
    <property type="entry name" value="Ribonuclease Inhibitor"/>
    <property type="match status" value="3"/>
</dbReference>
<dbReference type="SUPFAM" id="SSF52540">
    <property type="entry name" value="P-loop containing nucleoside triphosphate hydrolases"/>
    <property type="match status" value="1"/>
</dbReference>
<proteinExistence type="inferred from homology"/>
<reference evidence="10" key="1">
    <citation type="journal article" date="2007" name="PLoS ONE">
        <title>The first genome sequence of an elite grapevine cultivar (Pinot noir Vitis vinifera L.): coping with a highly heterozygous genome.</title>
        <authorList>
            <person name="Velasco R."/>
            <person name="Zharkikh A."/>
            <person name="Troggio M."/>
            <person name="Cartwright D.A."/>
            <person name="Cestaro A."/>
            <person name="Pruss D."/>
            <person name="Pindo M."/>
            <person name="FitzGerald L.M."/>
            <person name="Vezzulli S."/>
            <person name="Reid J."/>
            <person name="Malacarne G."/>
            <person name="Iliev D."/>
            <person name="Coppola G."/>
            <person name="Wardell B."/>
            <person name="Micheletti D."/>
            <person name="Macalma T."/>
            <person name="Facci M."/>
            <person name="Mitchell J.T."/>
            <person name="Perazzolli M."/>
            <person name="Eldredge G."/>
            <person name="Gatto P."/>
            <person name="Oyzerski R."/>
            <person name="Moretto M."/>
            <person name="Gutin N."/>
            <person name="Stefanini M."/>
            <person name="Chen Y."/>
            <person name="Segala C."/>
            <person name="Davenport C."/>
            <person name="Dematte L."/>
            <person name="Mraz A."/>
            <person name="Battilana J."/>
            <person name="Stormo K."/>
            <person name="Costa F."/>
            <person name="Tao Q."/>
            <person name="Si-Ammour A."/>
            <person name="Harkins T."/>
            <person name="Lackey A."/>
            <person name="Perbost C."/>
            <person name="Taillon B."/>
            <person name="Stella A."/>
            <person name="Solovyev V."/>
            <person name="Fawcett J.A."/>
            <person name="Sterck L."/>
            <person name="Vandepoele K."/>
            <person name="Grando S.M."/>
            <person name="Toppo S."/>
            <person name="Moser C."/>
            <person name="Lanchbury J."/>
            <person name="Bogden R."/>
            <person name="Skolnick M."/>
            <person name="Sgaramella V."/>
            <person name="Bhatnagar S.K."/>
            <person name="Fontana P."/>
            <person name="Gutin A."/>
            <person name="Van de Peer Y."/>
            <person name="Salamini F."/>
            <person name="Viola R."/>
        </authorList>
    </citation>
    <scope>NUCLEOTIDE SEQUENCE</scope>
</reference>
<evidence type="ECO:0000256" key="6">
    <source>
        <dbReference type="ARBA" id="ARBA00023295"/>
    </source>
</evidence>